<evidence type="ECO:0000256" key="2">
    <source>
        <dbReference type="ARBA" id="ARBA00022908"/>
    </source>
</evidence>
<evidence type="ECO:0000313" key="7">
    <source>
        <dbReference type="Proteomes" id="UP000254875"/>
    </source>
</evidence>
<keyword evidence="3" id="KW-0238">DNA-binding</keyword>
<dbReference type="Pfam" id="PF13356">
    <property type="entry name" value="Arm-DNA-bind_3"/>
    <property type="match status" value="1"/>
</dbReference>
<proteinExistence type="inferred from homology"/>
<evidence type="ECO:0000256" key="3">
    <source>
        <dbReference type="ARBA" id="ARBA00023125"/>
    </source>
</evidence>
<sequence>MPASLLRDLQCRIAKPRANVYRLNDGGGLALLIKPTGLKYWQFRYAKPDGREGLIQIGPYPRVTPEQARTARNDHRVTVSRGDHPATLPKHDKARRKVESAQSMTFRQCAEAYVGARGAEWINSKHAQQWTNTLKTDAFPVIGALRPQDIDTDLVLRVPHPIWLTKNETAIRVRGRIESVMDWAKVRGLQICCSHYARRLNGGKR</sequence>
<gene>
    <name evidence="6" type="ORF">DLM46_17555</name>
</gene>
<evidence type="ECO:0000256" key="1">
    <source>
        <dbReference type="ARBA" id="ARBA00008857"/>
    </source>
</evidence>
<dbReference type="GO" id="GO:0003677">
    <property type="term" value="F:DNA binding"/>
    <property type="evidence" value="ECO:0007669"/>
    <property type="project" value="UniProtKB-KW"/>
</dbReference>
<feature type="domain" description="Phage integrase central" evidence="5">
    <location>
        <begin position="106"/>
        <end position="189"/>
    </location>
</feature>
<dbReference type="Gene3D" id="1.10.150.130">
    <property type="match status" value="1"/>
</dbReference>
<comment type="similarity">
    <text evidence="1">Belongs to the 'phage' integrase family.</text>
</comment>
<dbReference type="RefSeq" id="WP_115101999.1">
    <property type="nucleotide sequence ID" value="NZ_QHKS01000010.1"/>
</dbReference>
<dbReference type="PANTHER" id="PTHR30629">
    <property type="entry name" value="PROPHAGE INTEGRASE"/>
    <property type="match status" value="1"/>
</dbReference>
<dbReference type="PANTHER" id="PTHR30629:SF2">
    <property type="entry name" value="PROPHAGE INTEGRASE INTS-RELATED"/>
    <property type="match status" value="1"/>
</dbReference>
<dbReference type="Pfam" id="PF22022">
    <property type="entry name" value="Phage_int_M"/>
    <property type="match status" value="1"/>
</dbReference>
<dbReference type="OrthoDB" id="9775880at2"/>
<dbReference type="InterPro" id="IPR050808">
    <property type="entry name" value="Phage_Integrase"/>
</dbReference>
<dbReference type="AlphaFoldDB" id="A0A370N7L6"/>
<organism evidence="6 7">
    <name type="scientific">Paraburkholderia lacunae</name>
    <dbReference type="NCBI Taxonomy" id="2211104"/>
    <lineage>
        <taxon>Bacteria</taxon>
        <taxon>Pseudomonadati</taxon>
        <taxon>Pseudomonadota</taxon>
        <taxon>Betaproteobacteria</taxon>
        <taxon>Burkholderiales</taxon>
        <taxon>Burkholderiaceae</taxon>
        <taxon>Paraburkholderia</taxon>
    </lineage>
</organism>
<comment type="caution">
    <text evidence="6">The sequence shown here is derived from an EMBL/GenBank/DDBJ whole genome shotgun (WGS) entry which is preliminary data.</text>
</comment>
<dbReference type="InterPro" id="IPR025166">
    <property type="entry name" value="Integrase_DNA_bind_dom"/>
</dbReference>
<reference evidence="7" key="1">
    <citation type="submission" date="2018-05" db="EMBL/GenBank/DDBJ databases">
        <authorList>
            <person name="Feng T."/>
        </authorList>
    </citation>
    <scope>NUCLEOTIDE SEQUENCE [LARGE SCALE GENOMIC DNA]</scope>
    <source>
        <strain evidence="7">S27</strain>
    </source>
</reference>
<accession>A0A370N7L6</accession>
<dbReference type="InterPro" id="IPR011010">
    <property type="entry name" value="DNA_brk_join_enz"/>
</dbReference>
<feature type="domain" description="Integrase DNA-binding" evidence="4">
    <location>
        <begin position="6"/>
        <end position="87"/>
    </location>
</feature>
<keyword evidence="2" id="KW-0229">DNA integration</keyword>
<dbReference type="Gene3D" id="3.30.160.390">
    <property type="entry name" value="Integrase, DNA-binding domain"/>
    <property type="match status" value="1"/>
</dbReference>
<name>A0A370N7L6_9BURK</name>
<dbReference type="GO" id="GO:0015074">
    <property type="term" value="P:DNA integration"/>
    <property type="evidence" value="ECO:0007669"/>
    <property type="project" value="UniProtKB-KW"/>
</dbReference>
<dbReference type="InterPro" id="IPR053876">
    <property type="entry name" value="Phage_int_M"/>
</dbReference>
<evidence type="ECO:0000259" key="4">
    <source>
        <dbReference type="Pfam" id="PF13356"/>
    </source>
</evidence>
<evidence type="ECO:0000313" key="6">
    <source>
        <dbReference type="EMBL" id="RDK01607.1"/>
    </source>
</evidence>
<dbReference type="InterPro" id="IPR038488">
    <property type="entry name" value="Integrase_DNA-bd_sf"/>
</dbReference>
<keyword evidence="7" id="KW-1185">Reference proteome</keyword>
<dbReference type="SUPFAM" id="SSF56349">
    <property type="entry name" value="DNA breaking-rejoining enzymes"/>
    <property type="match status" value="1"/>
</dbReference>
<dbReference type="EMBL" id="QHKS01000010">
    <property type="protein sequence ID" value="RDK01607.1"/>
    <property type="molecule type" value="Genomic_DNA"/>
</dbReference>
<evidence type="ECO:0000259" key="5">
    <source>
        <dbReference type="Pfam" id="PF22022"/>
    </source>
</evidence>
<dbReference type="InterPro" id="IPR010998">
    <property type="entry name" value="Integrase_recombinase_N"/>
</dbReference>
<dbReference type="Proteomes" id="UP000254875">
    <property type="component" value="Unassembled WGS sequence"/>
</dbReference>
<protein>
    <submittedName>
        <fullName evidence="6">Uncharacterized protein</fullName>
    </submittedName>
</protein>